<dbReference type="GO" id="GO:0005737">
    <property type="term" value="C:cytoplasm"/>
    <property type="evidence" value="ECO:0007669"/>
    <property type="project" value="TreeGrafter"/>
</dbReference>
<dbReference type="VEuPathDB" id="AmoebaDB:ACA1_043220"/>
<evidence type="ECO:0000259" key="2">
    <source>
        <dbReference type="Pfam" id="PF01408"/>
    </source>
</evidence>
<dbReference type="InterPro" id="IPR036291">
    <property type="entry name" value="NAD(P)-bd_dom_sf"/>
</dbReference>
<dbReference type="KEGG" id="acan:ACA1_043220"/>
<dbReference type="GO" id="GO:0016491">
    <property type="term" value="F:oxidoreductase activity"/>
    <property type="evidence" value="ECO:0007669"/>
    <property type="project" value="TreeGrafter"/>
</dbReference>
<dbReference type="Pfam" id="PF01408">
    <property type="entry name" value="GFO_IDH_MocA"/>
    <property type="match status" value="1"/>
</dbReference>
<dbReference type="PANTHER" id="PTHR42840:SF5">
    <property type="entry name" value="NAD(P)-BINDING ROSSMANN-FOLD SUPERFAMILY PROTEIN"/>
    <property type="match status" value="1"/>
</dbReference>
<dbReference type="Gene3D" id="3.30.360.10">
    <property type="entry name" value="Dihydrodipicolinate Reductase, domain 2"/>
    <property type="match status" value="1"/>
</dbReference>
<dbReference type="STRING" id="1257118.L8GXU7"/>
<dbReference type="Proteomes" id="UP000011083">
    <property type="component" value="Unassembled WGS sequence"/>
</dbReference>
<dbReference type="InterPro" id="IPR000683">
    <property type="entry name" value="Gfo/Idh/MocA-like_OxRdtase_N"/>
</dbReference>
<proteinExistence type="inferred from homology"/>
<dbReference type="PANTHER" id="PTHR42840">
    <property type="entry name" value="NAD(P)-BINDING ROSSMANN-FOLD SUPERFAMILY PROTEIN-RELATED"/>
    <property type="match status" value="1"/>
</dbReference>
<sequence>MAQLVEAEKSSVLRLGIIGTGLWAKSDHLPALKELGHLFAITAVCNRSLDKAEAYVQAAGLERDGVFVCSDWREVLARPDVDAVIVALPVYLNLEVATAAAAAGKHALLEKPTAHDLADASALVRLSHERRDEMAIMIGENYPYKNSLRTMARLVMEGAVGSVVTFSLHFWRMFAPDNNPYLYTSWRQNPKHIGGILSDSGVHWVCVVTTVLGPVRSVAAYTRQIQPKNGPADSIVMAMELESGAVGSWAMSHATSRSDALFQVVGTDGMLVLDNLSRLSYHKPNGEVEVTVFEGAKPGKAKQDLVDEFTDFHRCVARTVAARKQDSVSVEKTKGADGNDELGDFTVLPGAPLVRVEDTFHHLAIIEAATASTASKQHEPVKTWQQLAESLN</sequence>
<dbReference type="EMBL" id="KB007981">
    <property type="protein sequence ID" value="ELR16911.1"/>
    <property type="molecule type" value="Genomic_DNA"/>
</dbReference>
<reference evidence="4 5" key="1">
    <citation type="journal article" date="2013" name="Genome Biol.">
        <title>Genome of Acanthamoeba castellanii highlights extensive lateral gene transfer and early evolution of tyrosine kinase signaling.</title>
        <authorList>
            <person name="Clarke M."/>
            <person name="Lohan A.J."/>
            <person name="Liu B."/>
            <person name="Lagkouvardos I."/>
            <person name="Roy S."/>
            <person name="Zafar N."/>
            <person name="Bertelli C."/>
            <person name="Schilde C."/>
            <person name="Kianianmomeni A."/>
            <person name="Burglin T.R."/>
            <person name="Frech C."/>
            <person name="Turcotte B."/>
            <person name="Kopec K.O."/>
            <person name="Synnott J.M."/>
            <person name="Choo C."/>
            <person name="Paponov I."/>
            <person name="Finkler A."/>
            <person name="Soon Heng Tan C."/>
            <person name="Hutchins A.P."/>
            <person name="Weinmeier T."/>
            <person name="Rattei T."/>
            <person name="Chu J.S."/>
            <person name="Gimenez G."/>
            <person name="Irimia M."/>
            <person name="Rigden D.J."/>
            <person name="Fitzpatrick D.A."/>
            <person name="Lorenzo-Morales J."/>
            <person name="Bateman A."/>
            <person name="Chiu C.H."/>
            <person name="Tang P."/>
            <person name="Hegemann P."/>
            <person name="Fromm H."/>
            <person name="Raoult D."/>
            <person name="Greub G."/>
            <person name="Miranda-Saavedra D."/>
            <person name="Chen N."/>
            <person name="Nash P."/>
            <person name="Ginger M.L."/>
            <person name="Horn M."/>
            <person name="Schaap P."/>
            <person name="Caler L."/>
            <person name="Loftus B."/>
        </authorList>
    </citation>
    <scope>NUCLEOTIDE SEQUENCE [LARGE SCALE GENOMIC DNA]</scope>
    <source>
        <strain evidence="4 5">Neff</strain>
    </source>
</reference>
<dbReference type="InterPro" id="IPR055170">
    <property type="entry name" value="GFO_IDH_MocA-like_dom"/>
</dbReference>
<gene>
    <name evidence="4" type="ORF">ACA1_043220</name>
</gene>
<accession>L8GXU7</accession>
<feature type="domain" description="Gfo/Idh/MocA-like oxidoreductase N-terminal" evidence="2">
    <location>
        <begin position="14"/>
        <end position="130"/>
    </location>
</feature>
<evidence type="ECO:0000313" key="5">
    <source>
        <dbReference type="Proteomes" id="UP000011083"/>
    </source>
</evidence>
<evidence type="ECO:0000313" key="4">
    <source>
        <dbReference type="EMBL" id="ELR16911.1"/>
    </source>
</evidence>
<evidence type="ECO:0000256" key="1">
    <source>
        <dbReference type="ARBA" id="ARBA00010928"/>
    </source>
</evidence>
<name>L8GXU7_ACACF</name>
<dbReference type="GeneID" id="14917647"/>
<dbReference type="Gene3D" id="3.40.50.720">
    <property type="entry name" value="NAD(P)-binding Rossmann-like Domain"/>
    <property type="match status" value="1"/>
</dbReference>
<dbReference type="RefSeq" id="XP_004338924.1">
    <property type="nucleotide sequence ID" value="XM_004338876.1"/>
</dbReference>
<dbReference type="OrthoDB" id="64915at2759"/>
<comment type="similarity">
    <text evidence="1">Belongs to the Gfo/Idh/MocA family.</text>
</comment>
<dbReference type="GO" id="GO:0000166">
    <property type="term" value="F:nucleotide binding"/>
    <property type="evidence" value="ECO:0007669"/>
    <property type="project" value="InterPro"/>
</dbReference>
<dbReference type="AlphaFoldDB" id="L8GXU7"/>
<dbReference type="SUPFAM" id="SSF55347">
    <property type="entry name" value="Glyceraldehyde-3-phosphate dehydrogenase-like, C-terminal domain"/>
    <property type="match status" value="1"/>
</dbReference>
<dbReference type="Pfam" id="PF22725">
    <property type="entry name" value="GFO_IDH_MocA_C3"/>
    <property type="match status" value="1"/>
</dbReference>
<dbReference type="SUPFAM" id="SSF51735">
    <property type="entry name" value="NAD(P)-binding Rossmann-fold domains"/>
    <property type="match status" value="1"/>
</dbReference>
<feature type="domain" description="GFO/IDH/MocA-like oxidoreductase" evidence="3">
    <location>
        <begin position="149"/>
        <end position="271"/>
    </location>
</feature>
<evidence type="ECO:0000259" key="3">
    <source>
        <dbReference type="Pfam" id="PF22725"/>
    </source>
</evidence>
<organism evidence="4 5">
    <name type="scientific">Acanthamoeba castellanii (strain ATCC 30010 / Neff)</name>
    <dbReference type="NCBI Taxonomy" id="1257118"/>
    <lineage>
        <taxon>Eukaryota</taxon>
        <taxon>Amoebozoa</taxon>
        <taxon>Discosea</taxon>
        <taxon>Longamoebia</taxon>
        <taxon>Centramoebida</taxon>
        <taxon>Acanthamoebidae</taxon>
        <taxon>Acanthamoeba</taxon>
    </lineage>
</organism>
<keyword evidence="5" id="KW-1185">Reference proteome</keyword>
<dbReference type="GO" id="GO:0006740">
    <property type="term" value="P:NADPH regeneration"/>
    <property type="evidence" value="ECO:0007669"/>
    <property type="project" value="TreeGrafter"/>
</dbReference>
<protein>
    <submittedName>
        <fullName evidence="4">Oxidoreductase family protein</fullName>
    </submittedName>
</protein>